<gene>
    <name evidence="1" type="ORF">WR25_25608</name>
</gene>
<name>A0A2A2JYZ2_9BILA</name>
<comment type="caution">
    <text evidence="1">The sequence shown here is derived from an EMBL/GenBank/DDBJ whole genome shotgun (WGS) entry which is preliminary data.</text>
</comment>
<reference evidence="1 2" key="1">
    <citation type="journal article" date="2017" name="Curr. Biol.">
        <title>Genome architecture and evolution of a unichromosomal asexual nematode.</title>
        <authorList>
            <person name="Fradin H."/>
            <person name="Zegar C."/>
            <person name="Gutwein M."/>
            <person name="Lucas J."/>
            <person name="Kovtun M."/>
            <person name="Corcoran D."/>
            <person name="Baugh L.R."/>
            <person name="Kiontke K."/>
            <person name="Gunsalus K."/>
            <person name="Fitch D.H."/>
            <person name="Piano F."/>
        </authorList>
    </citation>
    <scope>NUCLEOTIDE SEQUENCE [LARGE SCALE GENOMIC DNA]</scope>
    <source>
        <strain evidence="1">PF1309</strain>
    </source>
</reference>
<dbReference type="AlphaFoldDB" id="A0A2A2JYZ2"/>
<proteinExistence type="predicted"/>
<organism evidence="1 2">
    <name type="scientific">Diploscapter pachys</name>
    <dbReference type="NCBI Taxonomy" id="2018661"/>
    <lineage>
        <taxon>Eukaryota</taxon>
        <taxon>Metazoa</taxon>
        <taxon>Ecdysozoa</taxon>
        <taxon>Nematoda</taxon>
        <taxon>Chromadorea</taxon>
        <taxon>Rhabditida</taxon>
        <taxon>Rhabditina</taxon>
        <taxon>Rhabditomorpha</taxon>
        <taxon>Rhabditoidea</taxon>
        <taxon>Rhabditidae</taxon>
        <taxon>Diploscapter</taxon>
    </lineage>
</organism>
<keyword evidence="2" id="KW-1185">Reference proteome</keyword>
<dbReference type="Proteomes" id="UP000218231">
    <property type="component" value="Unassembled WGS sequence"/>
</dbReference>
<evidence type="ECO:0000313" key="1">
    <source>
        <dbReference type="EMBL" id="PAV66996.1"/>
    </source>
</evidence>
<protein>
    <submittedName>
        <fullName evidence="1">Uncharacterized protein</fullName>
    </submittedName>
</protein>
<evidence type="ECO:0000313" key="2">
    <source>
        <dbReference type="Proteomes" id="UP000218231"/>
    </source>
</evidence>
<accession>A0A2A2JYZ2</accession>
<sequence>MHGGESQDLAWRFGVQQDGLLADGQRADKVFRYLDQKVFKVDPVHPREGRRCAPNLLSLRPACQGFLEIRWDIRLGLLLHRDQFEGDDIATGHTRCIEQLATDLQPMAQLTIGLKGCPKRMPIDRPVNSRPSPPRKPFTRVPWKHYERPQPAITGLCRTQKLGFESRPRILCCHGRFSNRALI</sequence>
<dbReference type="EMBL" id="LIAE01010009">
    <property type="protein sequence ID" value="PAV66996.1"/>
    <property type="molecule type" value="Genomic_DNA"/>
</dbReference>